<organism evidence="1">
    <name type="scientific">Fagus sylvatica</name>
    <name type="common">Beechnut</name>
    <dbReference type="NCBI Taxonomy" id="28930"/>
    <lineage>
        <taxon>Eukaryota</taxon>
        <taxon>Viridiplantae</taxon>
        <taxon>Streptophyta</taxon>
        <taxon>Embryophyta</taxon>
        <taxon>Tracheophyta</taxon>
        <taxon>Spermatophyta</taxon>
        <taxon>Magnoliopsida</taxon>
        <taxon>eudicotyledons</taxon>
        <taxon>Gunneridae</taxon>
        <taxon>Pentapetalae</taxon>
        <taxon>rosids</taxon>
        <taxon>fabids</taxon>
        <taxon>Fagales</taxon>
        <taxon>Fagaceae</taxon>
        <taxon>Fagus</taxon>
    </lineage>
</organism>
<reference evidence="1" key="1">
    <citation type="submission" date="2018-02" db="EMBL/GenBank/DDBJ databases">
        <authorList>
            <person name="Cohen D.B."/>
            <person name="Kent A.D."/>
        </authorList>
    </citation>
    <scope>NUCLEOTIDE SEQUENCE</scope>
</reference>
<sequence length="47" mass="5150">MASNAMDHPIHFLCCCILGWDLSSKLSATSDISSCYCSSKLLDCHQI</sequence>
<dbReference type="AlphaFoldDB" id="A0A2N9IR88"/>
<accession>A0A2N9IR88</accession>
<evidence type="ECO:0000313" key="1">
    <source>
        <dbReference type="EMBL" id="SPD26885.1"/>
    </source>
</evidence>
<protein>
    <submittedName>
        <fullName evidence="1">Uncharacterized protein</fullName>
    </submittedName>
</protein>
<proteinExistence type="predicted"/>
<gene>
    <name evidence="1" type="ORF">FSB_LOCUS54767</name>
</gene>
<dbReference type="EMBL" id="OIVN01006170">
    <property type="protein sequence ID" value="SPD26885.1"/>
    <property type="molecule type" value="Genomic_DNA"/>
</dbReference>
<name>A0A2N9IR88_FAGSY</name>